<dbReference type="EMBL" id="CAFBLR010000049">
    <property type="protein sequence ID" value="CAB4870067.1"/>
    <property type="molecule type" value="Genomic_DNA"/>
</dbReference>
<accession>A0A6J6QLN5</accession>
<gene>
    <name evidence="2" type="ORF">UFOPK2602_01257</name>
    <name evidence="3" type="ORF">UFOPK3417_00696</name>
</gene>
<sequence>MTLRNDPGTEVRRDLSLGAPYEWDPACLEVGRDPVDSGTGGTEGFHLRSVLDHPHRANHVDSATERGRRHEREEIDEETGPSLVADCSDARTTRKR</sequence>
<evidence type="ECO:0000313" key="2">
    <source>
        <dbReference type="EMBL" id="CAB4712750.1"/>
    </source>
</evidence>
<protein>
    <submittedName>
        <fullName evidence="2">Unannotated protein</fullName>
    </submittedName>
</protein>
<evidence type="ECO:0000313" key="3">
    <source>
        <dbReference type="EMBL" id="CAB4870067.1"/>
    </source>
</evidence>
<dbReference type="AlphaFoldDB" id="A0A6J6QLN5"/>
<reference evidence="2" key="1">
    <citation type="submission" date="2020-05" db="EMBL/GenBank/DDBJ databases">
        <authorList>
            <person name="Chiriac C."/>
            <person name="Salcher M."/>
            <person name="Ghai R."/>
            <person name="Kavagutti S V."/>
        </authorList>
    </citation>
    <scope>NUCLEOTIDE SEQUENCE</scope>
</reference>
<proteinExistence type="predicted"/>
<dbReference type="EMBL" id="CAEZXX010000081">
    <property type="protein sequence ID" value="CAB4712750.1"/>
    <property type="molecule type" value="Genomic_DNA"/>
</dbReference>
<feature type="compositionally biased region" description="Basic and acidic residues" evidence="1">
    <location>
        <begin position="52"/>
        <end position="73"/>
    </location>
</feature>
<name>A0A6J6QLN5_9ZZZZ</name>
<evidence type="ECO:0000256" key="1">
    <source>
        <dbReference type="SAM" id="MobiDB-lite"/>
    </source>
</evidence>
<organism evidence="2">
    <name type="scientific">freshwater metagenome</name>
    <dbReference type="NCBI Taxonomy" id="449393"/>
    <lineage>
        <taxon>unclassified sequences</taxon>
        <taxon>metagenomes</taxon>
        <taxon>ecological metagenomes</taxon>
    </lineage>
</organism>
<feature type="region of interest" description="Disordered" evidence="1">
    <location>
        <begin position="52"/>
        <end position="96"/>
    </location>
</feature>